<feature type="transmembrane region" description="Helical" evidence="7">
    <location>
        <begin position="273"/>
        <end position="294"/>
    </location>
</feature>
<feature type="transmembrane region" description="Helical" evidence="7">
    <location>
        <begin position="365"/>
        <end position="385"/>
    </location>
</feature>
<accession>A0ABS3E997</accession>
<evidence type="ECO:0000313" key="10">
    <source>
        <dbReference type="Proteomes" id="UP000664293"/>
    </source>
</evidence>
<dbReference type="PANTHER" id="PTHR30489:SF0">
    <property type="entry name" value="LIPOPROTEIN-RELEASING SYSTEM TRANSMEMBRANE PROTEIN LOLE"/>
    <property type="match status" value="1"/>
</dbReference>
<feature type="transmembrane region" description="Helical" evidence="7">
    <location>
        <begin position="444"/>
        <end position="465"/>
    </location>
</feature>
<keyword evidence="4 7" id="KW-0812">Transmembrane</keyword>
<sequence length="798" mass="87743">MIEFLQPLDRKLARDLWAIKGQALAIAVVIGCGIGMYLMSKGMLASLADTRAAYYERYRFADVWAPVKRAPNAQLAHITELPGVRRAETRIRAGVILDVAGAAAPIIGEIQSLPVIRGPHINDFVLRRGRYPDPVREEEVLALEAFAEAHNLQPGDHVHAILNGTKKQLTISGIALSPEYVYAISPGEIVPDKKRFGVLWMNREALANAFDLDGAFNEVVLLTSTGEQQDALLDQLDLLLKRYGATGAYGRDQQISDQFLTNEIDQLETMGRLLPPIFLLVAAFLLNVVIGRLVDTEREQIGLLKAFGYSNRTVALHYLKMIGAITALGIVIGIALGLWLGHGLARMYMDYFKFPFLLFRAPPDVYLAGIGFSVLVSAAGTFTAVRKVVRLDPAVAMVPPPPPDYSRSGHWFGALTHRLERAARGIDQPSRMILRHLYRWPKRAAMTCIGIAMSMGLLIGSSFSLDAMMVMVDVSFNVIDRQDVTVNFVEPRNIRAVQDVLHAPGALSAEPFRAIPAVLRNGPRNRREAVIGLTPDAELSRVVDTNLNPVPLPDFGIVLSDKLAELLDITTGETLRLEVRTGRRPEVDVVVSGIVKTYMGTTAYMDLAEMNRMMRDDAVISGTYLLIDPEQTDAFYRALKNTPVVAGVSLQEQAQDAFYETLQESLGTFVFFNTLFAGLIALGVVYNSARISLSERGRELASLRVLGLTRGEVSYILLGELALLTVCALPLGALLGYLLAWTLVQSFSTELFRIPLIISPSTYGYAALVVLLSALASSLLVHRRIQQLDLIAVLKTRE</sequence>
<evidence type="ECO:0000256" key="2">
    <source>
        <dbReference type="ARBA" id="ARBA00005236"/>
    </source>
</evidence>
<evidence type="ECO:0000256" key="5">
    <source>
        <dbReference type="ARBA" id="ARBA00022989"/>
    </source>
</evidence>
<evidence type="ECO:0000256" key="3">
    <source>
        <dbReference type="ARBA" id="ARBA00022475"/>
    </source>
</evidence>
<feature type="transmembrane region" description="Helical" evidence="7">
    <location>
        <begin position="21"/>
        <end position="39"/>
    </location>
</feature>
<protein>
    <submittedName>
        <fullName evidence="9">FtsX-like permease family protein</fullName>
    </submittedName>
</protein>
<comment type="subcellular location">
    <subcellularLocation>
        <location evidence="1">Cell membrane</location>
        <topology evidence="1">Multi-pass membrane protein</topology>
    </subcellularLocation>
</comment>
<dbReference type="EMBL" id="JAEKJR010000002">
    <property type="protein sequence ID" value="MBN8431624.1"/>
    <property type="molecule type" value="Genomic_DNA"/>
</dbReference>
<dbReference type="RefSeq" id="WP_207002477.1">
    <property type="nucleotide sequence ID" value="NZ_JAEKJR010000002.1"/>
</dbReference>
<comment type="caution">
    <text evidence="9">The sequence shown here is derived from an EMBL/GenBank/DDBJ whole genome shotgun (WGS) entry which is preliminary data.</text>
</comment>
<feature type="domain" description="ABC3 transporter permease C-terminal" evidence="8">
    <location>
        <begin position="277"/>
        <end position="393"/>
    </location>
</feature>
<evidence type="ECO:0000256" key="4">
    <source>
        <dbReference type="ARBA" id="ARBA00022692"/>
    </source>
</evidence>
<dbReference type="Proteomes" id="UP000664293">
    <property type="component" value="Unassembled WGS sequence"/>
</dbReference>
<evidence type="ECO:0000313" key="9">
    <source>
        <dbReference type="EMBL" id="MBN8431624.1"/>
    </source>
</evidence>
<dbReference type="InterPro" id="IPR003838">
    <property type="entry name" value="ABC3_permease_C"/>
</dbReference>
<dbReference type="InterPro" id="IPR051447">
    <property type="entry name" value="Lipoprotein-release_system"/>
</dbReference>
<dbReference type="Pfam" id="PF02687">
    <property type="entry name" value="FtsX"/>
    <property type="match status" value="2"/>
</dbReference>
<feature type="domain" description="ABC3 transporter permease C-terminal" evidence="8">
    <location>
        <begin position="675"/>
        <end position="785"/>
    </location>
</feature>
<gene>
    <name evidence="9" type="ORF">JF535_12250</name>
</gene>
<dbReference type="PANTHER" id="PTHR30489">
    <property type="entry name" value="LIPOPROTEIN-RELEASING SYSTEM TRANSMEMBRANE PROTEIN LOLE"/>
    <property type="match status" value="1"/>
</dbReference>
<keyword evidence="3" id="KW-1003">Cell membrane</keyword>
<feature type="transmembrane region" description="Helical" evidence="7">
    <location>
        <begin position="669"/>
        <end position="693"/>
    </location>
</feature>
<organism evidence="9 10">
    <name type="scientific">Microbulbifer salipaludis</name>
    <dbReference type="NCBI Taxonomy" id="187980"/>
    <lineage>
        <taxon>Bacteria</taxon>
        <taxon>Pseudomonadati</taxon>
        <taxon>Pseudomonadota</taxon>
        <taxon>Gammaproteobacteria</taxon>
        <taxon>Cellvibrionales</taxon>
        <taxon>Microbulbiferaceae</taxon>
        <taxon>Microbulbifer</taxon>
    </lineage>
</organism>
<feature type="transmembrane region" description="Helical" evidence="7">
    <location>
        <begin position="763"/>
        <end position="781"/>
    </location>
</feature>
<evidence type="ECO:0000259" key="8">
    <source>
        <dbReference type="Pfam" id="PF02687"/>
    </source>
</evidence>
<evidence type="ECO:0000256" key="7">
    <source>
        <dbReference type="SAM" id="Phobius"/>
    </source>
</evidence>
<feature type="transmembrane region" description="Helical" evidence="7">
    <location>
        <begin position="315"/>
        <end position="345"/>
    </location>
</feature>
<evidence type="ECO:0000256" key="1">
    <source>
        <dbReference type="ARBA" id="ARBA00004651"/>
    </source>
</evidence>
<proteinExistence type="inferred from homology"/>
<keyword evidence="10" id="KW-1185">Reference proteome</keyword>
<feature type="transmembrane region" description="Helical" evidence="7">
    <location>
        <begin position="714"/>
        <end position="743"/>
    </location>
</feature>
<name>A0ABS3E997_9GAMM</name>
<keyword evidence="6 7" id="KW-0472">Membrane</keyword>
<reference evidence="9 10" key="1">
    <citation type="submission" date="2020-12" db="EMBL/GenBank/DDBJ databases">
        <title>Oil enriched cultivation method for isolating marine PHA-producing bacteria.</title>
        <authorList>
            <person name="Zheng W."/>
            <person name="Yu S."/>
            <person name="Huang Y."/>
        </authorList>
    </citation>
    <scope>NUCLEOTIDE SEQUENCE [LARGE SCALE GENOMIC DNA]</scope>
    <source>
        <strain evidence="9 10">SN0-2</strain>
    </source>
</reference>
<comment type="similarity">
    <text evidence="2">Belongs to the ABC-4 integral membrane protein family. LolC/E subfamily.</text>
</comment>
<keyword evidence="5 7" id="KW-1133">Transmembrane helix</keyword>
<evidence type="ECO:0000256" key="6">
    <source>
        <dbReference type="ARBA" id="ARBA00023136"/>
    </source>
</evidence>